<dbReference type="PROSITE" id="PS50893">
    <property type="entry name" value="ABC_TRANSPORTER_2"/>
    <property type="match status" value="1"/>
</dbReference>
<feature type="transmembrane region" description="Helical" evidence="9">
    <location>
        <begin position="12"/>
        <end position="32"/>
    </location>
</feature>
<evidence type="ECO:0000256" key="8">
    <source>
        <dbReference type="ARBA" id="ARBA00023136"/>
    </source>
</evidence>
<dbReference type="InterPro" id="IPR003593">
    <property type="entry name" value="AAA+_ATPase"/>
</dbReference>
<dbReference type="GO" id="GO:0005524">
    <property type="term" value="F:ATP binding"/>
    <property type="evidence" value="ECO:0007669"/>
    <property type="project" value="UniProtKB-KW"/>
</dbReference>
<organism evidence="12 13">
    <name type="scientific">Paenibacillus agri</name>
    <dbReference type="NCBI Taxonomy" id="2744309"/>
    <lineage>
        <taxon>Bacteria</taxon>
        <taxon>Bacillati</taxon>
        <taxon>Bacillota</taxon>
        <taxon>Bacilli</taxon>
        <taxon>Bacillales</taxon>
        <taxon>Paenibacillaceae</taxon>
        <taxon>Paenibacillus</taxon>
    </lineage>
</organism>
<dbReference type="InterPro" id="IPR039421">
    <property type="entry name" value="Type_1_exporter"/>
</dbReference>
<dbReference type="InterPro" id="IPR036640">
    <property type="entry name" value="ABC1_TM_sf"/>
</dbReference>
<evidence type="ECO:0000256" key="7">
    <source>
        <dbReference type="ARBA" id="ARBA00022989"/>
    </source>
</evidence>
<evidence type="ECO:0000256" key="9">
    <source>
        <dbReference type="SAM" id="Phobius"/>
    </source>
</evidence>
<protein>
    <submittedName>
        <fullName evidence="12">ABC transporter ATP-binding protein</fullName>
    </submittedName>
</protein>
<evidence type="ECO:0000259" key="10">
    <source>
        <dbReference type="PROSITE" id="PS50893"/>
    </source>
</evidence>
<dbReference type="InterPro" id="IPR027417">
    <property type="entry name" value="P-loop_NTPase"/>
</dbReference>
<dbReference type="PROSITE" id="PS50929">
    <property type="entry name" value="ABC_TM1F"/>
    <property type="match status" value="1"/>
</dbReference>
<feature type="domain" description="ABC transporter" evidence="10">
    <location>
        <begin position="330"/>
        <end position="565"/>
    </location>
</feature>
<feature type="transmembrane region" description="Helical" evidence="9">
    <location>
        <begin position="237"/>
        <end position="259"/>
    </location>
</feature>
<dbReference type="InterPro" id="IPR017871">
    <property type="entry name" value="ABC_transporter-like_CS"/>
</dbReference>
<feature type="domain" description="ABC transmembrane type-1" evidence="11">
    <location>
        <begin position="13"/>
        <end position="294"/>
    </location>
</feature>
<dbReference type="InterPro" id="IPR011527">
    <property type="entry name" value="ABC1_TM_dom"/>
</dbReference>
<keyword evidence="7 9" id="KW-1133">Transmembrane helix</keyword>
<name>A0A850EGV3_9BACL</name>
<dbReference type="Proteomes" id="UP000564806">
    <property type="component" value="Unassembled WGS sequence"/>
</dbReference>
<sequence>MSKYMLRHKLIYFILIITTLMGITLELMIAWFLSAVTDAAVHFDVDRLKNVIGIGLLMLAGIGVNGYADAYFKNNVSAKIRNELRQDMMKHTLKLPQSYFDRNHSGDLLSRFTNDNQSVGEACGQVIIGLLRNPLLALAAFAYLLYIHWLLALICFAMGPLMFLTGKVFGKAMRNNSIQLQQNMGKTTSFLNDILGSSMVFKSFSIEPRLFKQYRKHSENIASGELKRGSIEGATSAVSSLLGNMTFLLALVIAGYFVAKGSLEVGAMLAFIQLMNYLVNPFSALPGLVASMQQSLGAAGRIFEVMDVPAEVDSFEESKQQTKTPNFQNMKLSDVSFTYPGAEIQSLNQVSLELIRGQQIAIVGPSGGGKSTLFKLLLRFYDADKGELSLNEQPIGEISLSRLRSHFAYVPQDSGLYSGTIRDNIRNGRLDAGDEEILEALRKANAYDFVMALPQGLDSEIGEEGTRLSGGQRQRLSIARAILKDAPILLLDEATAALDNESEKLVQQAIRKLMNDKSTLVIAHRLSTIQQADLILVMENGSIVERGNHEELLSAGGRYHALYYSQLEREEEEGQMKEAMLSSTGH</sequence>
<keyword evidence="2" id="KW-0813">Transport</keyword>
<evidence type="ECO:0000256" key="4">
    <source>
        <dbReference type="ARBA" id="ARBA00022692"/>
    </source>
</evidence>
<keyword evidence="8 9" id="KW-0472">Membrane</keyword>
<evidence type="ECO:0000313" key="12">
    <source>
        <dbReference type="EMBL" id="NUU60048.1"/>
    </source>
</evidence>
<evidence type="ECO:0000256" key="1">
    <source>
        <dbReference type="ARBA" id="ARBA00004651"/>
    </source>
</evidence>
<dbReference type="EMBL" id="JABWCS010000196">
    <property type="protein sequence ID" value="NUU60048.1"/>
    <property type="molecule type" value="Genomic_DNA"/>
</dbReference>
<comment type="subcellular location">
    <subcellularLocation>
        <location evidence="1">Cell membrane</location>
        <topology evidence="1">Multi-pass membrane protein</topology>
    </subcellularLocation>
</comment>
<dbReference type="Pfam" id="PF00005">
    <property type="entry name" value="ABC_tran"/>
    <property type="match status" value="1"/>
</dbReference>
<dbReference type="RefSeq" id="WP_175370666.1">
    <property type="nucleotide sequence ID" value="NZ_JABWCS010000196.1"/>
</dbReference>
<keyword evidence="3" id="KW-1003">Cell membrane</keyword>
<evidence type="ECO:0000313" key="13">
    <source>
        <dbReference type="Proteomes" id="UP000564806"/>
    </source>
</evidence>
<dbReference type="Gene3D" id="1.20.1560.10">
    <property type="entry name" value="ABC transporter type 1, transmembrane domain"/>
    <property type="match status" value="1"/>
</dbReference>
<keyword evidence="4 9" id="KW-0812">Transmembrane</keyword>
<dbReference type="Gene3D" id="3.40.50.300">
    <property type="entry name" value="P-loop containing nucleotide triphosphate hydrolases"/>
    <property type="match status" value="1"/>
</dbReference>
<accession>A0A850EGV3</accession>
<evidence type="ECO:0000256" key="5">
    <source>
        <dbReference type="ARBA" id="ARBA00022741"/>
    </source>
</evidence>
<dbReference type="GO" id="GO:0005886">
    <property type="term" value="C:plasma membrane"/>
    <property type="evidence" value="ECO:0007669"/>
    <property type="project" value="UniProtKB-SubCell"/>
</dbReference>
<dbReference type="SMART" id="SM00382">
    <property type="entry name" value="AAA"/>
    <property type="match status" value="1"/>
</dbReference>
<dbReference type="SUPFAM" id="SSF90123">
    <property type="entry name" value="ABC transporter transmembrane region"/>
    <property type="match status" value="1"/>
</dbReference>
<evidence type="ECO:0000256" key="3">
    <source>
        <dbReference type="ARBA" id="ARBA00022475"/>
    </source>
</evidence>
<dbReference type="GO" id="GO:0016887">
    <property type="term" value="F:ATP hydrolysis activity"/>
    <property type="evidence" value="ECO:0007669"/>
    <property type="project" value="InterPro"/>
</dbReference>
<dbReference type="CDD" id="cd07346">
    <property type="entry name" value="ABC_6TM_exporters"/>
    <property type="match status" value="1"/>
</dbReference>
<dbReference type="PROSITE" id="PS00211">
    <property type="entry name" value="ABC_TRANSPORTER_1"/>
    <property type="match status" value="1"/>
</dbReference>
<reference evidence="12" key="1">
    <citation type="submission" date="2020-06" db="EMBL/GenBank/DDBJ databases">
        <title>Paenibacillus sp. nov., isolated from soil.</title>
        <authorList>
            <person name="Seo Y.L."/>
        </authorList>
    </citation>
    <scope>NUCLEOTIDE SEQUENCE [LARGE SCALE GENOMIC DNA]</scope>
    <source>
        <strain evidence="12">JW14</strain>
    </source>
</reference>
<evidence type="ECO:0000259" key="11">
    <source>
        <dbReference type="PROSITE" id="PS50929"/>
    </source>
</evidence>
<dbReference type="PANTHER" id="PTHR43394">
    <property type="entry name" value="ATP-DEPENDENT PERMEASE MDL1, MITOCHONDRIAL"/>
    <property type="match status" value="1"/>
</dbReference>
<dbReference type="PANTHER" id="PTHR43394:SF1">
    <property type="entry name" value="ATP-BINDING CASSETTE SUB-FAMILY B MEMBER 10, MITOCHONDRIAL"/>
    <property type="match status" value="1"/>
</dbReference>
<keyword evidence="13" id="KW-1185">Reference proteome</keyword>
<dbReference type="SUPFAM" id="SSF52540">
    <property type="entry name" value="P-loop containing nucleoside triphosphate hydrolases"/>
    <property type="match status" value="1"/>
</dbReference>
<proteinExistence type="predicted"/>
<feature type="transmembrane region" description="Helical" evidence="9">
    <location>
        <begin position="135"/>
        <end position="163"/>
    </location>
</feature>
<dbReference type="InterPro" id="IPR003439">
    <property type="entry name" value="ABC_transporter-like_ATP-bd"/>
</dbReference>
<keyword evidence="6 12" id="KW-0067">ATP-binding</keyword>
<dbReference type="GO" id="GO:0015421">
    <property type="term" value="F:ABC-type oligopeptide transporter activity"/>
    <property type="evidence" value="ECO:0007669"/>
    <property type="project" value="TreeGrafter"/>
</dbReference>
<dbReference type="Pfam" id="PF00664">
    <property type="entry name" value="ABC_membrane"/>
    <property type="match status" value="1"/>
</dbReference>
<feature type="transmembrane region" description="Helical" evidence="9">
    <location>
        <begin position="52"/>
        <end position="72"/>
    </location>
</feature>
<evidence type="ECO:0000256" key="6">
    <source>
        <dbReference type="ARBA" id="ARBA00022840"/>
    </source>
</evidence>
<keyword evidence="5" id="KW-0547">Nucleotide-binding</keyword>
<gene>
    <name evidence="12" type="ORF">HPT30_06775</name>
</gene>
<dbReference type="FunFam" id="3.40.50.300:FF:000221">
    <property type="entry name" value="Multidrug ABC transporter ATP-binding protein"/>
    <property type="match status" value="1"/>
</dbReference>
<comment type="caution">
    <text evidence="12">The sequence shown here is derived from an EMBL/GenBank/DDBJ whole genome shotgun (WGS) entry which is preliminary data.</text>
</comment>
<dbReference type="AlphaFoldDB" id="A0A850EGV3"/>
<evidence type="ECO:0000256" key="2">
    <source>
        <dbReference type="ARBA" id="ARBA00022448"/>
    </source>
</evidence>